<dbReference type="EMBL" id="CAJNOQ010000316">
    <property type="protein sequence ID" value="CAF0786729.1"/>
    <property type="molecule type" value="Genomic_DNA"/>
</dbReference>
<dbReference type="EMBL" id="CAJOBC010000316">
    <property type="protein sequence ID" value="CAF3570584.1"/>
    <property type="molecule type" value="Genomic_DNA"/>
</dbReference>
<name>A0A813RS63_9BILA</name>
<dbReference type="PROSITE" id="PS50181">
    <property type="entry name" value="FBOX"/>
    <property type="match status" value="1"/>
</dbReference>
<proteinExistence type="predicted"/>
<evidence type="ECO:0000259" key="1">
    <source>
        <dbReference type="PROSITE" id="PS50181"/>
    </source>
</evidence>
<evidence type="ECO:0000313" key="5">
    <source>
        <dbReference type="EMBL" id="CAF3725956.1"/>
    </source>
</evidence>
<evidence type="ECO:0000313" key="4">
    <source>
        <dbReference type="EMBL" id="CAF3570584.1"/>
    </source>
</evidence>
<dbReference type="EMBL" id="CAJNOK010004859">
    <property type="protein sequence ID" value="CAF0951903.1"/>
    <property type="molecule type" value="Genomic_DNA"/>
</dbReference>
<dbReference type="InterPro" id="IPR001810">
    <property type="entry name" value="F-box_dom"/>
</dbReference>
<dbReference type="OrthoDB" id="9986178at2759"/>
<sequence length="594" mass="70145">MVTRFEQLASETLYEIFSYLSFPNVLTSFSNLNSTLTSLVNAHHIWINLSNISLTTFDYYCRHILPSRREQIHGLTLSNEQTVSEITLFISIFYLIRFTKLRSLTLIEPTQDEFQHITTTILKLPQLRHLSVTWNDDHKFRQIGPTIFKPILLEIRTLKSCELSFLDTAYFLSSVEQMSSTIQYLTIHRCDIDCLFHVLDYFPQLKSLSIQDRVTAAIKGLTDDAYKRIKETTPASSLTCLKIRVFNVEYLFIEFLIEKCPKLKKLAFSFVGDSGLDFLDNDRWEWIVQSLSFLSVFQLYIEIWDIIESEMEYLNYMVDRFQDQFWTSRGIYFIYDYYHDTTANQLNLIVYTQIYPDIDFSTQWGQLRLPLSPLTTRTTYVNVKTLTLLILNTQQMVDELKQLNSRYYPNVEKLTIKFEKTSGLHQFGSYIDKLIRLSNIKHLNIVDRCHSSATLFEIVRRSPRLCTLTIIQNQKLLKQIFENKLLCLYLKPMIQNLNIMYSSRMTVDLCETICNTFVNLYSFSTSIDLPDDFEDVIPLVVKKLTKLKYFHVLLNEDRYNFQHKDMDKWIKSVTSLKNFRVTVSEDYRTAHIWI</sequence>
<organism evidence="2 6">
    <name type="scientific">Didymodactylos carnosus</name>
    <dbReference type="NCBI Taxonomy" id="1234261"/>
    <lineage>
        <taxon>Eukaryota</taxon>
        <taxon>Metazoa</taxon>
        <taxon>Spiralia</taxon>
        <taxon>Gnathifera</taxon>
        <taxon>Rotifera</taxon>
        <taxon>Eurotatoria</taxon>
        <taxon>Bdelloidea</taxon>
        <taxon>Philodinida</taxon>
        <taxon>Philodinidae</taxon>
        <taxon>Didymodactylos</taxon>
    </lineage>
</organism>
<dbReference type="AlphaFoldDB" id="A0A813RS63"/>
<dbReference type="Gene3D" id="3.80.10.10">
    <property type="entry name" value="Ribonuclease Inhibitor"/>
    <property type="match status" value="1"/>
</dbReference>
<dbReference type="EMBL" id="CAJOBA010004864">
    <property type="protein sequence ID" value="CAF3725956.1"/>
    <property type="molecule type" value="Genomic_DNA"/>
</dbReference>
<dbReference type="Proteomes" id="UP000682733">
    <property type="component" value="Unassembled WGS sequence"/>
</dbReference>
<comment type="caution">
    <text evidence="2">The sequence shown here is derived from an EMBL/GenBank/DDBJ whole genome shotgun (WGS) entry which is preliminary data.</text>
</comment>
<gene>
    <name evidence="2" type="ORF">GPM918_LOCUS2775</name>
    <name evidence="3" type="ORF">OVA965_LOCUS12200</name>
    <name evidence="4" type="ORF">SRO942_LOCUS2775</name>
    <name evidence="5" type="ORF">TMI583_LOCUS12204</name>
</gene>
<dbReference type="Proteomes" id="UP000677228">
    <property type="component" value="Unassembled WGS sequence"/>
</dbReference>
<reference evidence="2" key="1">
    <citation type="submission" date="2021-02" db="EMBL/GenBank/DDBJ databases">
        <authorList>
            <person name="Nowell W R."/>
        </authorList>
    </citation>
    <scope>NUCLEOTIDE SEQUENCE</scope>
</reference>
<dbReference type="InterPro" id="IPR032675">
    <property type="entry name" value="LRR_dom_sf"/>
</dbReference>
<feature type="domain" description="F-box" evidence="1">
    <location>
        <begin position="2"/>
        <end position="49"/>
    </location>
</feature>
<dbReference type="Proteomes" id="UP000663829">
    <property type="component" value="Unassembled WGS sequence"/>
</dbReference>
<dbReference type="Proteomes" id="UP000681722">
    <property type="component" value="Unassembled WGS sequence"/>
</dbReference>
<evidence type="ECO:0000313" key="3">
    <source>
        <dbReference type="EMBL" id="CAF0951903.1"/>
    </source>
</evidence>
<keyword evidence="6" id="KW-1185">Reference proteome</keyword>
<evidence type="ECO:0000313" key="6">
    <source>
        <dbReference type="Proteomes" id="UP000663829"/>
    </source>
</evidence>
<dbReference type="SUPFAM" id="SSF52047">
    <property type="entry name" value="RNI-like"/>
    <property type="match status" value="1"/>
</dbReference>
<protein>
    <recommendedName>
        <fullName evidence="1">F-box domain-containing protein</fullName>
    </recommendedName>
</protein>
<accession>A0A813RS63</accession>
<evidence type="ECO:0000313" key="2">
    <source>
        <dbReference type="EMBL" id="CAF0786729.1"/>
    </source>
</evidence>